<sequence length="545" mass="60332">MHQMRSELDPLMRNPRHLRQNRLIPLVIVEPNSDADTNSEAEISGSHSRSVQPDAIDRVLGFNYGSGSLPCVRSQNNRTNTNVQFLSLQDLNSTHCDGKLTPSRRFSSMTEITSCSSPDTAPDEPFDLPSPDSRTENSESSDYAYRRSSDAERLSEARTWPLWSPSADVGLSDEQTAMRILSYCHSHAYNPSEYYWSYMNAPKCNNNSVAHGHGIPDSSDESYLYRSTITGVVNRRGSFSDSQSSNAGARSLTTPQSGLSPSISTSTVGPEYTSWMQPCITSPDAFSLLLPSHGHLCESQILIAHSKSTPHMDYRPETDRAPPVQSVPYHPLPLITLCRPASMNGFDCAPIEDTVDESVDPPNLSDRSHSGADRRKSVPNFTMHAQPELSCTSLHPVTCHSAETIAPTAKRATCRVGCRHSSFIRDQPAKRTWFSKNRTKKLSLQDNRTWLIPSDPIEPESSNYLTVPNTNPDLLASRMMNARTRNPRDSNKPRALSFDFGSVLAHKRASMTGDSTSTGSTRSSTGQLGGITNHLLHRLSLRRLR</sequence>
<feature type="compositionally biased region" description="Basic and acidic residues" evidence="1">
    <location>
        <begin position="366"/>
        <end position="376"/>
    </location>
</feature>
<gene>
    <name evidence="2" type="ORF">ECPE_LOCUS2668</name>
</gene>
<reference evidence="4" key="1">
    <citation type="submission" date="2016-06" db="UniProtKB">
        <authorList>
            <consortium name="WormBaseParasite"/>
        </authorList>
    </citation>
    <scope>IDENTIFICATION</scope>
</reference>
<dbReference type="AlphaFoldDB" id="A0A183A6T3"/>
<feature type="region of interest" description="Disordered" evidence="1">
    <location>
        <begin position="107"/>
        <end position="148"/>
    </location>
</feature>
<keyword evidence="3" id="KW-1185">Reference proteome</keyword>
<evidence type="ECO:0000313" key="2">
    <source>
        <dbReference type="EMBL" id="VDP67114.1"/>
    </source>
</evidence>
<accession>A0A183A6T3</accession>
<evidence type="ECO:0000313" key="3">
    <source>
        <dbReference type="Proteomes" id="UP000272942"/>
    </source>
</evidence>
<protein>
    <submittedName>
        <fullName evidence="4">SH2 domain-containing protein</fullName>
    </submittedName>
</protein>
<feature type="compositionally biased region" description="Polar residues" evidence="1">
    <location>
        <begin position="107"/>
        <end position="119"/>
    </location>
</feature>
<feature type="region of interest" description="Disordered" evidence="1">
    <location>
        <begin position="354"/>
        <end position="377"/>
    </location>
</feature>
<proteinExistence type="predicted"/>
<dbReference type="Proteomes" id="UP000272942">
    <property type="component" value="Unassembled WGS sequence"/>
</dbReference>
<dbReference type="EMBL" id="UZAN01039769">
    <property type="protein sequence ID" value="VDP67114.1"/>
    <property type="molecule type" value="Genomic_DNA"/>
</dbReference>
<reference evidence="2 3" key="2">
    <citation type="submission" date="2018-11" db="EMBL/GenBank/DDBJ databases">
        <authorList>
            <consortium name="Pathogen Informatics"/>
        </authorList>
    </citation>
    <scope>NUCLEOTIDE SEQUENCE [LARGE SCALE GENOMIC DNA]</scope>
    <source>
        <strain evidence="2 3">Egypt</strain>
    </source>
</reference>
<organism evidence="4">
    <name type="scientific">Echinostoma caproni</name>
    <dbReference type="NCBI Taxonomy" id="27848"/>
    <lineage>
        <taxon>Eukaryota</taxon>
        <taxon>Metazoa</taxon>
        <taxon>Spiralia</taxon>
        <taxon>Lophotrochozoa</taxon>
        <taxon>Platyhelminthes</taxon>
        <taxon>Trematoda</taxon>
        <taxon>Digenea</taxon>
        <taxon>Plagiorchiida</taxon>
        <taxon>Echinostomata</taxon>
        <taxon>Echinostomatoidea</taxon>
        <taxon>Echinostomatidae</taxon>
        <taxon>Echinostoma</taxon>
    </lineage>
</organism>
<evidence type="ECO:0000256" key="1">
    <source>
        <dbReference type="SAM" id="MobiDB-lite"/>
    </source>
</evidence>
<feature type="region of interest" description="Disordered" evidence="1">
    <location>
        <begin position="509"/>
        <end position="529"/>
    </location>
</feature>
<dbReference type="WBParaSite" id="ECPE_0000267101-mRNA-1">
    <property type="protein sequence ID" value="ECPE_0000267101-mRNA-1"/>
    <property type="gene ID" value="ECPE_0000267101"/>
</dbReference>
<name>A0A183A6T3_9TREM</name>
<evidence type="ECO:0000313" key="4">
    <source>
        <dbReference type="WBParaSite" id="ECPE_0000267101-mRNA-1"/>
    </source>
</evidence>
<feature type="region of interest" description="Disordered" evidence="1">
    <location>
        <begin position="236"/>
        <end position="265"/>
    </location>
</feature>
<feature type="compositionally biased region" description="Low complexity" evidence="1">
    <location>
        <begin position="512"/>
        <end position="526"/>
    </location>
</feature>